<evidence type="ECO:0000256" key="1">
    <source>
        <dbReference type="ARBA" id="ARBA00001947"/>
    </source>
</evidence>
<evidence type="ECO:0000256" key="5">
    <source>
        <dbReference type="RuleBase" id="RU361277"/>
    </source>
</evidence>
<dbReference type="PROSITE" id="PS00059">
    <property type="entry name" value="ADH_ZINC"/>
    <property type="match status" value="1"/>
</dbReference>
<dbReference type="SMART" id="SM00829">
    <property type="entry name" value="PKS_ER"/>
    <property type="match status" value="1"/>
</dbReference>
<evidence type="ECO:0000256" key="4">
    <source>
        <dbReference type="ARBA" id="ARBA00023002"/>
    </source>
</evidence>
<dbReference type="InterPro" id="IPR050129">
    <property type="entry name" value="Zn_alcohol_dh"/>
</dbReference>
<accession>A0A449D8M9</accession>
<comment type="similarity">
    <text evidence="5">Belongs to the zinc-containing alcohol dehydrogenase family.</text>
</comment>
<dbReference type="SUPFAM" id="SSF51735">
    <property type="entry name" value="NAD(P)-binding Rossmann-fold domains"/>
    <property type="match status" value="1"/>
</dbReference>
<gene>
    <name evidence="7" type="primary">gutB</name>
    <name evidence="7" type="ORF">NCTC12391_02114</name>
</gene>
<dbReference type="InterPro" id="IPR002328">
    <property type="entry name" value="ADH_Zn_CS"/>
</dbReference>
<evidence type="ECO:0000256" key="2">
    <source>
        <dbReference type="ARBA" id="ARBA00022723"/>
    </source>
</evidence>
<dbReference type="EC" id="1.1.1.14" evidence="7"/>
<evidence type="ECO:0000259" key="6">
    <source>
        <dbReference type="SMART" id="SM00829"/>
    </source>
</evidence>
<keyword evidence="4 7" id="KW-0560">Oxidoreductase</keyword>
<organism evidence="7 8">
    <name type="scientific">Brevibacterium casei</name>
    <dbReference type="NCBI Taxonomy" id="33889"/>
    <lineage>
        <taxon>Bacteria</taxon>
        <taxon>Bacillati</taxon>
        <taxon>Actinomycetota</taxon>
        <taxon>Actinomycetes</taxon>
        <taxon>Micrococcales</taxon>
        <taxon>Brevibacteriaceae</taxon>
        <taxon>Brevibacterium</taxon>
    </lineage>
</organism>
<dbReference type="GO" id="GO:0008270">
    <property type="term" value="F:zinc ion binding"/>
    <property type="evidence" value="ECO:0007669"/>
    <property type="project" value="InterPro"/>
</dbReference>
<name>A0A449D8M9_9MICO</name>
<dbReference type="InterPro" id="IPR020843">
    <property type="entry name" value="ER"/>
</dbReference>
<dbReference type="RefSeq" id="WP_167560493.1">
    <property type="nucleotide sequence ID" value="NZ_CAACXN010000015.1"/>
</dbReference>
<proteinExistence type="inferred from homology"/>
<sequence length="350" mass="36684">MKAVRLHGKEDLRIDDVAEPTVGPGQIKLKNAYVGICGSDVHMYFAPEALPIDVFSPHPVTGAHLPQTLGHEFSGTVVEVGEGVTGIEVGDRGAVFPIAYSCGECVACRKGRPTSCRLMASTGANADGGGMSEFVTVDASQFHRVPETVDLRTASLVEPMTVAWHGVDRSRAQAGETALIAGAGPIGIGAWYAFRAHGVTDILVSEPSADRRAKIAALGAEVIDPTTEDLSAAISERTDGDGVDIVYDAAGVPAALSSGLDNLAPGGRVILQSPHEQGFEIQPSAMMMGEFELIGSVGYTPEDFDGVINRMAAGEYDTTGWTEEMDLDDAVEAIHRLHAGSGTKIALRVS</sequence>
<comment type="cofactor">
    <cofactor evidence="1 5">
        <name>Zn(2+)</name>
        <dbReference type="ChEBI" id="CHEBI:29105"/>
    </cofactor>
</comment>
<dbReference type="PANTHER" id="PTHR43401">
    <property type="entry name" value="L-THREONINE 3-DEHYDROGENASE"/>
    <property type="match status" value="1"/>
</dbReference>
<dbReference type="InterPro" id="IPR011032">
    <property type="entry name" value="GroES-like_sf"/>
</dbReference>
<dbReference type="Gene3D" id="3.90.180.10">
    <property type="entry name" value="Medium-chain alcohol dehydrogenases, catalytic domain"/>
    <property type="match status" value="1"/>
</dbReference>
<reference evidence="7 8" key="1">
    <citation type="submission" date="2019-02" db="EMBL/GenBank/DDBJ databases">
        <authorList>
            <consortium name="Pathogen Informatics"/>
        </authorList>
    </citation>
    <scope>NUCLEOTIDE SEQUENCE [LARGE SCALE GENOMIC DNA]</scope>
    <source>
        <strain evidence="7 8">3012STDY7078520</strain>
    </source>
</reference>
<dbReference type="EMBL" id="CAACXN010000015">
    <property type="protein sequence ID" value="VEW13904.1"/>
    <property type="molecule type" value="Genomic_DNA"/>
</dbReference>
<evidence type="ECO:0000313" key="8">
    <source>
        <dbReference type="Proteomes" id="UP000386281"/>
    </source>
</evidence>
<dbReference type="Pfam" id="PF00107">
    <property type="entry name" value="ADH_zinc_N"/>
    <property type="match status" value="1"/>
</dbReference>
<dbReference type="AlphaFoldDB" id="A0A449D8M9"/>
<protein>
    <submittedName>
        <fullName evidence="7">Sorbitol dehydrogenase</fullName>
        <ecNumber evidence="7">1.1.1.14</ecNumber>
    </submittedName>
</protein>
<dbReference type="Gene3D" id="3.40.50.720">
    <property type="entry name" value="NAD(P)-binding Rossmann-like Domain"/>
    <property type="match status" value="1"/>
</dbReference>
<feature type="domain" description="Enoyl reductase (ER)" evidence="6">
    <location>
        <begin position="8"/>
        <end position="347"/>
    </location>
</feature>
<keyword evidence="2 5" id="KW-0479">Metal-binding</keyword>
<dbReference type="PANTHER" id="PTHR43401:SF2">
    <property type="entry name" value="L-THREONINE 3-DEHYDROGENASE"/>
    <property type="match status" value="1"/>
</dbReference>
<dbReference type="Pfam" id="PF08240">
    <property type="entry name" value="ADH_N"/>
    <property type="match status" value="1"/>
</dbReference>
<dbReference type="Proteomes" id="UP000386281">
    <property type="component" value="Unassembled WGS sequence"/>
</dbReference>
<dbReference type="InterPro" id="IPR013154">
    <property type="entry name" value="ADH-like_N"/>
</dbReference>
<evidence type="ECO:0000313" key="7">
    <source>
        <dbReference type="EMBL" id="VEW13904.1"/>
    </source>
</evidence>
<dbReference type="SUPFAM" id="SSF50129">
    <property type="entry name" value="GroES-like"/>
    <property type="match status" value="1"/>
</dbReference>
<evidence type="ECO:0000256" key="3">
    <source>
        <dbReference type="ARBA" id="ARBA00022833"/>
    </source>
</evidence>
<dbReference type="GO" id="GO:0003939">
    <property type="term" value="F:L-iditol 2-dehydrogenase (NAD+) activity"/>
    <property type="evidence" value="ECO:0007669"/>
    <property type="project" value="UniProtKB-EC"/>
</dbReference>
<dbReference type="InterPro" id="IPR036291">
    <property type="entry name" value="NAD(P)-bd_dom_sf"/>
</dbReference>
<keyword evidence="3 5" id="KW-0862">Zinc</keyword>
<dbReference type="InterPro" id="IPR013149">
    <property type="entry name" value="ADH-like_C"/>
</dbReference>